<evidence type="ECO:0000313" key="2">
    <source>
        <dbReference type="EMBL" id="AGM25323.1"/>
    </source>
</evidence>
<dbReference type="InterPro" id="IPR009620">
    <property type="entry name" value="UPF0236"/>
</dbReference>
<gene>
    <name evidence="2" type="ORF">SCHRY_v1c07470</name>
</gene>
<comment type="similarity">
    <text evidence="1">Belongs to the UPF0236 family.</text>
</comment>
<dbReference type="Proteomes" id="UP000013964">
    <property type="component" value="Chromosome"/>
</dbReference>
<evidence type="ECO:0000256" key="1">
    <source>
        <dbReference type="ARBA" id="ARBA00006539"/>
    </source>
</evidence>
<name>R4U443_9MOLU</name>
<dbReference type="HOGENOM" id="CLU_1703143_0_0_14"/>
<reference evidence="2 3" key="1">
    <citation type="journal article" date="2013" name="Genome Biol. Evol.">
        <title>Complete genomes of two dipteran-associated spiroplasmas provided insights into the origin, dynamics, and impacts of viral invasion in spiroplasma.</title>
        <authorList>
            <person name="Ku C."/>
            <person name="Lo W.S."/>
            <person name="Chen L.L."/>
            <person name="Kuo C.H."/>
        </authorList>
    </citation>
    <scope>NUCLEOTIDE SEQUENCE [LARGE SCALE GENOMIC DNA]</scope>
    <source>
        <strain evidence="2 3">DF-1</strain>
    </source>
</reference>
<dbReference type="AlphaFoldDB" id="R4U443"/>
<dbReference type="EMBL" id="CP005077">
    <property type="protein sequence ID" value="AGM25323.1"/>
    <property type="molecule type" value="Genomic_DNA"/>
</dbReference>
<evidence type="ECO:0000313" key="3">
    <source>
        <dbReference type="Proteomes" id="UP000013964"/>
    </source>
</evidence>
<sequence>MGVDDTYTNIFNYNKKLRKKEISKSTIRMAYAHTGFDEKKSINNRRFLRDKKLFMILNDKGKNELHNYDQKLYKFLNENYELKNKKLIILGDGASWIKTIASQFHSDIVLDEFHLKKYLHQCFSFRRFKLKTKGYLNSVEIKKRAIYYDFGSIY</sequence>
<dbReference type="RefSeq" id="WP_016339146.1">
    <property type="nucleotide sequence ID" value="NC_021280.1"/>
</dbReference>
<dbReference type="KEGG" id="scr:SCHRY_v1c07470"/>
<keyword evidence="3" id="KW-1185">Reference proteome</keyword>
<dbReference type="PATRIC" id="fig|1276227.3.peg.752"/>
<organism evidence="2 3">
    <name type="scientific">Spiroplasma chrysopicola DF-1</name>
    <dbReference type="NCBI Taxonomy" id="1276227"/>
    <lineage>
        <taxon>Bacteria</taxon>
        <taxon>Bacillati</taxon>
        <taxon>Mycoplasmatota</taxon>
        <taxon>Mollicutes</taxon>
        <taxon>Entomoplasmatales</taxon>
        <taxon>Spiroplasmataceae</taxon>
        <taxon>Spiroplasma</taxon>
    </lineage>
</organism>
<protein>
    <submittedName>
        <fullName evidence="2">Uncharacterized protein</fullName>
    </submittedName>
</protein>
<accession>R4U443</accession>
<proteinExistence type="inferred from homology"/>
<dbReference type="STRING" id="1276227.SCHRY_v1c07470"/>
<dbReference type="Pfam" id="PF06782">
    <property type="entry name" value="UPF0236"/>
    <property type="match status" value="1"/>
</dbReference>